<dbReference type="Gene3D" id="3.30.70.20">
    <property type="match status" value="1"/>
</dbReference>
<dbReference type="EMBL" id="CP006019">
    <property type="protein sequence ID" value="AIF69509.1"/>
    <property type="molecule type" value="Genomic_DNA"/>
</dbReference>
<evidence type="ECO:0000313" key="2">
    <source>
        <dbReference type="EMBL" id="AIF69509.1"/>
    </source>
</evidence>
<keyword evidence="3" id="KW-1185">Reference proteome</keyword>
<dbReference type="PANTHER" id="PTHR43122">
    <property type="entry name" value="FERREDOXIN SUBUNIT OF PYRUVATE:FLAVODOXIN OXIDOREDUCTASE-RELATED"/>
    <property type="match status" value="1"/>
</dbReference>
<dbReference type="AlphaFoldDB" id="A0A075LT77"/>
<dbReference type="OrthoDB" id="2837at2157"/>
<dbReference type="InterPro" id="IPR017900">
    <property type="entry name" value="4Fe4S_Fe_S_CS"/>
</dbReference>
<name>A0A075LT77_9EURY</name>
<reference evidence="2 3" key="2">
    <citation type="journal article" date="2015" name="Genome Announc.">
        <title>Complete Genome Sequence of Hyperthermophilic Piezophilic Archaeon Palaeococcus pacificus DY20341T, Isolated from Deep-Sea Hydrothermal Sediments.</title>
        <authorList>
            <person name="Zeng X."/>
            <person name="Jebbar M."/>
            <person name="Shao Z."/>
        </authorList>
    </citation>
    <scope>NUCLEOTIDE SEQUENCE [LARGE SCALE GENOMIC DNA]</scope>
    <source>
        <strain evidence="2 3">DY20341</strain>
    </source>
</reference>
<dbReference type="STRING" id="1343739.PAP_05530"/>
<dbReference type="RefSeq" id="WP_048165056.1">
    <property type="nucleotide sequence ID" value="NZ_CP006019.1"/>
</dbReference>
<evidence type="ECO:0000259" key="1">
    <source>
        <dbReference type="PROSITE" id="PS51379"/>
    </source>
</evidence>
<sequence length="168" mass="18789">MSEIPHFLREGYLTVEELKNYVGLPSEERLRAKPVAVPECPQEIPCTPCKEICPTNAVLMENPNAVPRVDYEKCIGCSLCVQICPGLAFFMVHYLGDKARVTMPHELLPVPKVGEEVVLLNREGKEVGRGKVVTLIPRERSKGDTPIITVEMPLELAWDVRAVRVRGE</sequence>
<dbReference type="PROSITE" id="PS00198">
    <property type="entry name" value="4FE4S_FER_1"/>
    <property type="match status" value="1"/>
</dbReference>
<dbReference type="SUPFAM" id="SSF54862">
    <property type="entry name" value="4Fe-4S ferredoxins"/>
    <property type="match status" value="1"/>
</dbReference>
<organism evidence="2 3">
    <name type="scientific">Palaeococcus pacificus DY20341</name>
    <dbReference type="NCBI Taxonomy" id="1343739"/>
    <lineage>
        <taxon>Archaea</taxon>
        <taxon>Methanobacteriati</taxon>
        <taxon>Methanobacteriota</taxon>
        <taxon>Thermococci</taxon>
        <taxon>Thermococcales</taxon>
        <taxon>Thermococcaceae</taxon>
        <taxon>Palaeococcus</taxon>
    </lineage>
</organism>
<gene>
    <name evidence="2" type="ORF">PAP_05530</name>
</gene>
<dbReference type="eggNOG" id="arCOG05744">
    <property type="taxonomic scope" value="Archaea"/>
</dbReference>
<dbReference type="Proteomes" id="UP000027981">
    <property type="component" value="Chromosome"/>
</dbReference>
<evidence type="ECO:0000313" key="3">
    <source>
        <dbReference type="Proteomes" id="UP000027981"/>
    </source>
</evidence>
<proteinExistence type="predicted"/>
<dbReference type="PANTHER" id="PTHR43122:SF1">
    <property type="entry name" value="IRON-SULFUR-BINDING PROTEIN"/>
    <property type="match status" value="1"/>
</dbReference>
<dbReference type="InterPro" id="IPR017896">
    <property type="entry name" value="4Fe4S_Fe-S-bd"/>
</dbReference>
<dbReference type="Pfam" id="PF00037">
    <property type="entry name" value="Fer4"/>
    <property type="match status" value="1"/>
</dbReference>
<accession>A0A075LT77</accession>
<dbReference type="GeneID" id="24842228"/>
<reference evidence="3" key="1">
    <citation type="submission" date="2013-06" db="EMBL/GenBank/DDBJ databases">
        <title>Complete Genome Sequence of Hyperthermophilic Palaeococcus pacificus DY20341T, Isolated from a Deep-Sea Hydrothermal Sediments.</title>
        <authorList>
            <person name="Zeng X."/>
            <person name="Shao Z."/>
        </authorList>
    </citation>
    <scope>NUCLEOTIDE SEQUENCE [LARGE SCALE GENOMIC DNA]</scope>
    <source>
        <strain evidence="3">DY20341</strain>
    </source>
</reference>
<dbReference type="PROSITE" id="PS51379">
    <property type="entry name" value="4FE4S_FER_2"/>
    <property type="match status" value="1"/>
</dbReference>
<dbReference type="GO" id="GO:0016491">
    <property type="term" value="F:oxidoreductase activity"/>
    <property type="evidence" value="ECO:0007669"/>
    <property type="project" value="UniProtKB-ARBA"/>
</dbReference>
<protein>
    <submittedName>
        <fullName evidence="2">Polyferredoxin</fullName>
    </submittedName>
</protein>
<dbReference type="KEGG" id="ppac:PAP_05530"/>
<feature type="domain" description="4Fe-4S ferredoxin-type" evidence="1">
    <location>
        <begin position="65"/>
        <end position="94"/>
    </location>
</feature>
<dbReference type="HOGENOM" id="CLU_1582974_0_0_2"/>